<dbReference type="PANTHER" id="PTHR43656:SF2">
    <property type="entry name" value="BINDING OXIDOREDUCTASE, PUTATIVE (AFU_ORTHOLOGUE AFUA_2G08260)-RELATED"/>
    <property type="match status" value="1"/>
</dbReference>
<keyword evidence="4" id="KW-1185">Reference proteome</keyword>
<comment type="caution">
    <text evidence="3">The sequence shown here is derived from an EMBL/GenBank/DDBJ whole genome shotgun (WGS) entry which is preliminary data.</text>
</comment>
<gene>
    <name evidence="3" type="ORF">GCM10022222_15740</name>
</gene>
<name>A0ABP6VFS0_9PSEU</name>
<reference evidence="4" key="1">
    <citation type="journal article" date="2019" name="Int. J. Syst. Evol. Microbiol.">
        <title>The Global Catalogue of Microorganisms (GCM) 10K type strain sequencing project: providing services to taxonomists for standard genome sequencing and annotation.</title>
        <authorList>
            <consortium name="The Broad Institute Genomics Platform"/>
            <consortium name="The Broad Institute Genome Sequencing Center for Infectious Disease"/>
            <person name="Wu L."/>
            <person name="Ma J."/>
        </authorList>
    </citation>
    <scope>NUCLEOTIDE SEQUENCE [LARGE SCALE GENOMIC DNA]</scope>
    <source>
        <strain evidence="4">JCM 16898</strain>
    </source>
</reference>
<dbReference type="InterPro" id="IPR013785">
    <property type="entry name" value="Aldolase_TIM"/>
</dbReference>
<sequence>MVKLNSADFQRGGFDSADARAVIDLLARLAVDLVELSGGSYESPAMSGRSADERTLAREAYFLPWPKNSPGRARCR</sequence>
<keyword evidence="1" id="KW-0285">Flavoprotein</keyword>
<dbReference type="RefSeq" id="WP_344856823.1">
    <property type="nucleotide sequence ID" value="NZ_BAAAZN010000002.1"/>
</dbReference>
<evidence type="ECO:0000313" key="3">
    <source>
        <dbReference type="EMBL" id="GAA3533214.1"/>
    </source>
</evidence>
<organism evidence="3 4">
    <name type="scientific">Amycolatopsis ultiminotia</name>
    <dbReference type="NCBI Taxonomy" id="543629"/>
    <lineage>
        <taxon>Bacteria</taxon>
        <taxon>Bacillati</taxon>
        <taxon>Actinomycetota</taxon>
        <taxon>Actinomycetes</taxon>
        <taxon>Pseudonocardiales</taxon>
        <taxon>Pseudonocardiaceae</taxon>
        <taxon>Amycolatopsis</taxon>
    </lineage>
</organism>
<protein>
    <submittedName>
        <fullName evidence="3">Uncharacterized protein</fullName>
    </submittedName>
</protein>
<evidence type="ECO:0000256" key="2">
    <source>
        <dbReference type="ARBA" id="ARBA00023002"/>
    </source>
</evidence>
<dbReference type="PANTHER" id="PTHR43656">
    <property type="entry name" value="BINDING OXIDOREDUCTASE, PUTATIVE (AFU_ORTHOLOGUE AFUA_2G08260)-RELATED"/>
    <property type="match status" value="1"/>
</dbReference>
<dbReference type="Proteomes" id="UP001500689">
    <property type="component" value="Unassembled WGS sequence"/>
</dbReference>
<dbReference type="SUPFAM" id="SSF51395">
    <property type="entry name" value="FMN-linked oxidoreductases"/>
    <property type="match status" value="1"/>
</dbReference>
<keyword evidence="2" id="KW-0560">Oxidoreductase</keyword>
<dbReference type="Gene3D" id="3.20.20.70">
    <property type="entry name" value="Aldolase class I"/>
    <property type="match status" value="1"/>
</dbReference>
<dbReference type="InterPro" id="IPR051799">
    <property type="entry name" value="NADH_flavin_oxidoreductase"/>
</dbReference>
<evidence type="ECO:0000256" key="1">
    <source>
        <dbReference type="ARBA" id="ARBA00022630"/>
    </source>
</evidence>
<proteinExistence type="predicted"/>
<dbReference type="EMBL" id="BAAAZN010000002">
    <property type="protein sequence ID" value="GAA3533214.1"/>
    <property type="molecule type" value="Genomic_DNA"/>
</dbReference>
<accession>A0ABP6VFS0</accession>
<evidence type="ECO:0000313" key="4">
    <source>
        <dbReference type="Proteomes" id="UP001500689"/>
    </source>
</evidence>